<dbReference type="Gene3D" id="1.10.390.10">
    <property type="entry name" value="Neutral Protease Domain 2"/>
    <property type="match status" value="1"/>
</dbReference>
<gene>
    <name evidence="4" type="ORF">AAG747_27225</name>
</gene>
<feature type="transmembrane region" description="Helical" evidence="2">
    <location>
        <begin position="168"/>
        <end position="188"/>
    </location>
</feature>
<feature type="transmembrane region" description="Helical" evidence="2">
    <location>
        <begin position="524"/>
        <end position="541"/>
    </location>
</feature>
<feature type="transmembrane region" description="Helical" evidence="2">
    <location>
        <begin position="102"/>
        <end position="125"/>
    </location>
</feature>
<keyword evidence="2" id="KW-0812">Transmembrane</keyword>
<dbReference type="GO" id="GO:0008237">
    <property type="term" value="F:metallopeptidase activity"/>
    <property type="evidence" value="ECO:0007669"/>
    <property type="project" value="InterPro"/>
</dbReference>
<feature type="transmembrane region" description="Helical" evidence="2">
    <location>
        <begin position="54"/>
        <end position="74"/>
    </location>
</feature>
<feature type="transmembrane region" description="Helical" evidence="2">
    <location>
        <begin position="246"/>
        <end position="268"/>
    </location>
</feature>
<dbReference type="EMBL" id="JBDKWZ010000024">
    <property type="protein sequence ID" value="MEN7551637.1"/>
    <property type="molecule type" value="Genomic_DNA"/>
</dbReference>
<dbReference type="AlphaFoldDB" id="A0AAW9S391"/>
<dbReference type="Proteomes" id="UP001403385">
    <property type="component" value="Unassembled WGS sequence"/>
</dbReference>
<evidence type="ECO:0000256" key="2">
    <source>
        <dbReference type="SAM" id="Phobius"/>
    </source>
</evidence>
<sequence length="1182" mass="135571">MFNKMLAFEINYYVRQPVFWIVMALAILNGTVLVSNAGEKAYFINSTYAILHGTSILTTATILVVGFLGASALLRDHQYKMESLIFCTPVDKFQYLTTRFTGLFLMALLVHFVAIVAMIGALYGIEPERIGPFHLEYYAYGFLVLMVPNTLLCSAAIFSAAVFTKKTVYLYIVILLVYICYFFGSLLGNSPLMAAYNPLLEQGSGLATLLDPYGPMALFQQTAYWSVDQKNTMLPSLSGNFLYNRLFWLTIALSLFAVTYRFFSFKIFQKASDKPKKQEKTLKKPLRYVRIPVKTNSLKFHFLSLFSRIKIEYLTVLKGLPFLIILIAIMLFNVLTLFERIHRGSMGTEAFYPSTELILELFQSDLLNLGMLISVFFTVELYWNERAVKISFLTDATPVSSVTLYLSKLLALAMICLTLIASICLTSIALQLSQGYYAIKPHLYLIALQNIGLPLLLFGGLTFFIQRFAPNKAVGIALGAILLLLPRLISYTPFTHPLTLIGYQPDFIFSAMANTIYHAEASNWYHMYWGAFLGLTGILTIRFWKRGNLQKAEVLSPKSKMLLCLFGGLFLLSGGYIFYQTNGLSKFTGKEQALNEKAEYEKKYSQFADLLQPTITQVNVAIDIYPEEHRYQAKGHYLVENKHDKPIEKLMISLPHINRIRHTVSLPAGKLLEENLADQIYWFQLHTPLKPHETTRLEFEVTITRSPFDRLDGEHYITQGGTFFELEDYLPFFGYLSDHEIQNEKEREKRGLAPLVKTNPENSPSRQSEDGLYFEALISTPENQTAVTVGDLLSETVKKGRRYVHYKTDRKIARQFAIAAADYALARYQHQGIDLLIYHHPDHHGDNERIVDALRHGFDYCQEQFGPYPFKTYKVVEVPYFSSRQSHGSAYPGMHFAVENRMFHMKASSSGRNELAKGHLHELSHQYWGYCLEPNYIRGSKLLTEVLAQYSENAIYEKMYGTYSGNDEVDFALDIYLRSRTNNQLSESPLYQVTGSEPYVYYGKGLYTMMALRNFIGEDKVNTVLKNMLEKFGYPHKPTSIDFLNELYQVADTSQIPIIDDLFKRVVFHDFKLSKVAIKPKNGQFEVTLDVQAVKTVLKNNSHQELKETINEWIEIACYSDYPQRENQNMTFIQKFHLQQDFCQIQFMTSEKPAYIMIDPNRYRIDRNLEDNLIEGIGGLRE</sequence>
<feature type="transmembrane region" description="Helical" evidence="2">
    <location>
        <begin position="366"/>
        <end position="383"/>
    </location>
</feature>
<protein>
    <submittedName>
        <fullName evidence="4">M1 family aminopeptidase</fullName>
    </submittedName>
</protein>
<keyword evidence="4" id="KW-0031">Aminopeptidase</keyword>
<feature type="transmembrane region" description="Helical" evidence="2">
    <location>
        <begin position="316"/>
        <end position="338"/>
    </location>
</feature>
<reference evidence="4 5" key="1">
    <citation type="submission" date="2024-04" db="EMBL/GenBank/DDBJ databases">
        <title>Novel genus in family Flammeovirgaceae.</title>
        <authorList>
            <person name="Nguyen T.H."/>
            <person name="Vuong T.Q."/>
            <person name="Le H."/>
            <person name="Kim S.-G."/>
        </authorList>
    </citation>
    <scope>NUCLEOTIDE SEQUENCE [LARGE SCALE GENOMIC DNA]</scope>
    <source>
        <strain evidence="4 5">JCM 23209</strain>
    </source>
</reference>
<keyword evidence="2" id="KW-1133">Transmembrane helix</keyword>
<feature type="domain" description="Peptidase M1 membrane alanine aminopeptidase" evidence="3">
    <location>
        <begin position="857"/>
        <end position="1052"/>
    </location>
</feature>
<accession>A0AAW9S391</accession>
<feature type="transmembrane region" description="Helical" evidence="2">
    <location>
        <begin position="137"/>
        <end position="161"/>
    </location>
</feature>
<feature type="transmembrane region" description="Helical" evidence="2">
    <location>
        <begin position="12"/>
        <end position="34"/>
    </location>
</feature>
<feature type="transmembrane region" description="Helical" evidence="2">
    <location>
        <begin position="562"/>
        <end position="579"/>
    </location>
</feature>
<feature type="region of interest" description="Disordered" evidence="1">
    <location>
        <begin position="747"/>
        <end position="768"/>
    </location>
</feature>
<evidence type="ECO:0000313" key="5">
    <source>
        <dbReference type="Proteomes" id="UP001403385"/>
    </source>
</evidence>
<comment type="caution">
    <text evidence="4">The sequence shown here is derived from an EMBL/GenBank/DDBJ whole genome shotgun (WGS) entry which is preliminary data.</text>
</comment>
<keyword evidence="4" id="KW-0645">Protease</keyword>
<dbReference type="SUPFAM" id="SSF55486">
    <property type="entry name" value="Metalloproteases ('zincins'), catalytic domain"/>
    <property type="match status" value="1"/>
</dbReference>
<feature type="transmembrane region" description="Helical" evidence="2">
    <location>
        <begin position="442"/>
        <end position="465"/>
    </location>
</feature>
<dbReference type="GO" id="GO:0004177">
    <property type="term" value="F:aminopeptidase activity"/>
    <property type="evidence" value="ECO:0007669"/>
    <property type="project" value="UniProtKB-KW"/>
</dbReference>
<dbReference type="Pfam" id="PF01433">
    <property type="entry name" value="Peptidase_M1"/>
    <property type="match status" value="1"/>
</dbReference>
<keyword evidence="2" id="KW-0472">Membrane</keyword>
<evidence type="ECO:0000259" key="3">
    <source>
        <dbReference type="Pfam" id="PF01433"/>
    </source>
</evidence>
<keyword evidence="4" id="KW-0378">Hydrolase</keyword>
<name>A0AAW9S391_9BACT</name>
<feature type="transmembrane region" description="Helical" evidence="2">
    <location>
        <begin position="409"/>
        <end position="430"/>
    </location>
</feature>
<proteinExistence type="predicted"/>
<evidence type="ECO:0000313" key="4">
    <source>
        <dbReference type="EMBL" id="MEN7551637.1"/>
    </source>
</evidence>
<organism evidence="4 5">
    <name type="scientific">Rapidithrix thailandica</name>
    <dbReference type="NCBI Taxonomy" id="413964"/>
    <lineage>
        <taxon>Bacteria</taxon>
        <taxon>Pseudomonadati</taxon>
        <taxon>Bacteroidota</taxon>
        <taxon>Cytophagia</taxon>
        <taxon>Cytophagales</taxon>
        <taxon>Flammeovirgaceae</taxon>
        <taxon>Rapidithrix</taxon>
    </lineage>
</organism>
<feature type="transmembrane region" description="Helical" evidence="2">
    <location>
        <begin position="472"/>
        <end position="489"/>
    </location>
</feature>
<dbReference type="InterPro" id="IPR014782">
    <property type="entry name" value="Peptidase_M1_dom"/>
</dbReference>
<keyword evidence="5" id="KW-1185">Reference proteome</keyword>
<dbReference type="GO" id="GO:0008270">
    <property type="term" value="F:zinc ion binding"/>
    <property type="evidence" value="ECO:0007669"/>
    <property type="project" value="InterPro"/>
</dbReference>
<dbReference type="RefSeq" id="WP_346824417.1">
    <property type="nucleotide sequence ID" value="NZ_JBDKWZ010000024.1"/>
</dbReference>
<dbReference type="InterPro" id="IPR027268">
    <property type="entry name" value="Peptidase_M4/M1_CTD_sf"/>
</dbReference>
<evidence type="ECO:0000256" key="1">
    <source>
        <dbReference type="SAM" id="MobiDB-lite"/>
    </source>
</evidence>